<dbReference type="OrthoDB" id="5326779at2"/>
<gene>
    <name evidence="2" type="ORF">CQA53_00555</name>
</gene>
<comment type="caution">
    <text evidence="2">The sequence shown here is derived from an EMBL/GenBank/DDBJ whole genome shotgun (WGS) entry which is preliminary data.</text>
</comment>
<dbReference type="SMART" id="SM00028">
    <property type="entry name" value="TPR"/>
    <property type="match status" value="1"/>
</dbReference>
<protein>
    <submittedName>
        <fullName evidence="2">Uncharacterized protein</fullName>
    </submittedName>
</protein>
<evidence type="ECO:0000313" key="2">
    <source>
        <dbReference type="EMBL" id="RDU67544.1"/>
    </source>
</evidence>
<name>A0A3D8ISE9_9HELI</name>
<dbReference type="PROSITE" id="PS50005">
    <property type="entry name" value="TPR"/>
    <property type="match status" value="1"/>
</dbReference>
<dbReference type="AlphaFoldDB" id="A0A3D8ISE9"/>
<organism evidence="2 3">
    <name type="scientific">Helicobacter didelphidarum</name>
    <dbReference type="NCBI Taxonomy" id="2040648"/>
    <lineage>
        <taxon>Bacteria</taxon>
        <taxon>Pseudomonadati</taxon>
        <taxon>Campylobacterota</taxon>
        <taxon>Epsilonproteobacteria</taxon>
        <taxon>Campylobacterales</taxon>
        <taxon>Helicobacteraceae</taxon>
        <taxon>Helicobacter</taxon>
    </lineage>
</organism>
<sequence>MSRKLLNLGYIYEMVNKHNEALVCFEQVLEKDSRSLNTEIIKEARLGIKANHMALKYQENPELLTKNLDMEKMQRKIQQFRQDPRKLIGWFSQWS</sequence>
<keyword evidence="1" id="KW-0802">TPR repeat</keyword>
<dbReference type="SUPFAM" id="SSF48452">
    <property type="entry name" value="TPR-like"/>
    <property type="match status" value="1"/>
</dbReference>
<evidence type="ECO:0000256" key="1">
    <source>
        <dbReference type="PROSITE-ProRule" id="PRU00339"/>
    </source>
</evidence>
<proteinExistence type="predicted"/>
<dbReference type="InterPro" id="IPR019734">
    <property type="entry name" value="TPR_rpt"/>
</dbReference>
<dbReference type="EMBL" id="NXLQ01000001">
    <property type="protein sequence ID" value="RDU67544.1"/>
    <property type="molecule type" value="Genomic_DNA"/>
</dbReference>
<reference evidence="2 3" key="1">
    <citation type="submission" date="2018-04" db="EMBL/GenBank/DDBJ databases">
        <title>Novel Campyloabacter and Helicobacter Species and Strains.</title>
        <authorList>
            <person name="Mannion A.J."/>
            <person name="Shen Z."/>
            <person name="Fox J.G."/>
        </authorList>
    </citation>
    <scope>NUCLEOTIDE SEQUENCE [LARGE SCALE GENOMIC DNA]</scope>
    <source>
        <strain evidence="2 3">MIT 17-337</strain>
    </source>
</reference>
<dbReference type="InterPro" id="IPR011990">
    <property type="entry name" value="TPR-like_helical_dom_sf"/>
</dbReference>
<accession>A0A3D8ISE9</accession>
<evidence type="ECO:0000313" key="3">
    <source>
        <dbReference type="Proteomes" id="UP000256379"/>
    </source>
</evidence>
<dbReference type="Proteomes" id="UP000256379">
    <property type="component" value="Unassembled WGS sequence"/>
</dbReference>
<dbReference type="RefSeq" id="WP_115542071.1">
    <property type="nucleotide sequence ID" value="NZ_NXLQ01000001.1"/>
</dbReference>
<keyword evidence="3" id="KW-1185">Reference proteome</keyword>
<feature type="repeat" description="TPR" evidence="1">
    <location>
        <begin position="2"/>
        <end position="35"/>
    </location>
</feature>